<feature type="region of interest" description="Disordered" evidence="1">
    <location>
        <begin position="1"/>
        <end position="26"/>
    </location>
</feature>
<feature type="non-terminal residue" evidence="2">
    <location>
        <position position="83"/>
    </location>
</feature>
<evidence type="ECO:0000313" key="2">
    <source>
        <dbReference type="EMBL" id="KAG5645697.1"/>
    </source>
</evidence>
<proteinExistence type="predicted"/>
<dbReference type="AlphaFoldDB" id="A0A9P7GEG7"/>
<sequence length="83" mass="8978">MAPQVATRPRCTAGHQPAHNVSPKSEDFDWSLVHAVIEEEGAEDARTNAPSNMATNFTMPTPSVQIQDVATNPSKKKQAHNIA</sequence>
<dbReference type="EMBL" id="JABCKI010002514">
    <property type="protein sequence ID" value="KAG5645697.1"/>
    <property type="molecule type" value="Genomic_DNA"/>
</dbReference>
<organism evidence="2 3">
    <name type="scientific">Sphagnurus paluster</name>
    <dbReference type="NCBI Taxonomy" id="117069"/>
    <lineage>
        <taxon>Eukaryota</taxon>
        <taxon>Fungi</taxon>
        <taxon>Dikarya</taxon>
        <taxon>Basidiomycota</taxon>
        <taxon>Agaricomycotina</taxon>
        <taxon>Agaricomycetes</taxon>
        <taxon>Agaricomycetidae</taxon>
        <taxon>Agaricales</taxon>
        <taxon>Tricholomatineae</taxon>
        <taxon>Lyophyllaceae</taxon>
        <taxon>Sphagnurus</taxon>
    </lineage>
</organism>
<protein>
    <submittedName>
        <fullName evidence="2">Uncharacterized protein</fullName>
    </submittedName>
</protein>
<evidence type="ECO:0000313" key="3">
    <source>
        <dbReference type="Proteomes" id="UP000717328"/>
    </source>
</evidence>
<comment type="caution">
    <text evidence="2">The sequence shown here is derived from an EMBL/GenBank/DDBJ whole genome shotgun (WGS) entry which is preliminary data.</text>
</comment>
<gene>
    <name evidence="2" type="ORF">H0H81_008900</name>
</gene>
<evidence type="ECO:0000256" key="1">
    <source>
        <dbReference type="SAM" id="MobiDB-lite"/>
    </source>
</evidence>
<accession>A0A9P7GEG7</accession>
<keyword evidence="3" id="KW-1185">Reference proteome</keyword>
<name>A0A9P7GEG7_9AGAR</name>
<reference evidence="2" key="2">
    <citation type="submission" date="2021-10" db="EMBL/GenBank/DDBJ databases">
        <title>Phylogenomics reveals ancestral predisposition of the termite-cultivated fungus Termitomyces towards a domesticated lifestyle.</title>
        <authorList>
            <person name="Auxier B."/>
            <person name="Grum-Grzhimaylo A."/>
            <person name="Cardenas M.E."/>
            <person name="Lodge J.D."/>
            <person name="Laessoe T."/>
            <person name="Pedersen O."/>
            <person name="Smith M.E."/>
            <person name="Kuyper T.W."/>
            <person name="Franco-Molano E.A."/>
            <person name="Baroni T.J."/>
            <person name="Aanen D.K."/>
        </authorList>
    </citation>
    <scope>NUCLEOTIDE SEQUENCE</scope>
    <source>
        <strain evidence="2">D49</strain>
    </source>
</reference>
<dbReference type="Proteomes" id="UP000717328">
    <property type="component" value="Unassembled WGS sequence"/>
</dbReference>
<feature type="region of interest" description="Disordered" evidence="1">
    <location>
        <begin position="41"/>
        <end position="60"/>
    </location>
</feature>
<feature type="compositionally biased region" description="Polar residues" evidence="1">
    <location>
        <begin position="48"/>
        <end position="60"/>
    </location>
</feature>
<reference evidence="2" key="1">
    <citation type="submission" date="2021-02" db="EMBL/GenBank/DDBJ databases">
        <authorList>
            <person name="Nieuwenhuis M."/>
            <person name="Van De Peppel L.J.J."/>
        </authorList>
    </citation>
    <scope>NUCLEOTIDE SEQUENCE</scope>
    <source>
        <strain evidence="2">D49</strain>
    </source>
</reference>